<keyword evidence="4" id="KW-1185">Reference proteome</keyword>
<dbReference type="InterPro" id="IPR019533">
    <property type="entry name" value="Peptidase_S26"/>
</dbReference>
<feature type="domain" description="Peptidase S26" evidence="2">
    <location>
        <begin position="1"/>
        <end position="85"/>
    </location>
</feature>
<dbReference type="PANTHER" id="PTHR43390">
    <property type="entry name" value="SIGNAL PEPTIDASE I"/>
    <property type="match status" value="1"/>
</dbReference>
<comment type="similarity">
    <text evidence="1">Belongs to the peptidase S26 family.</text>
</comment>
<organism evidence="3 4">
    <name type="scientific">Chrysochromulina tobinii</name>
    <dbReference type="NCBI Taxonomy" id="1460289"/>
    <lineage>
        <taxon>Eukaryota</taxon>
        <taxon>Haptista</taxon>
        <taxon>Haptophyta</taxon>
        <taxon>Prymnesiophyceae</taxon>
        <taxon>Prymnesiales</taxon>
        <taxon>Chrysochromulinaceae</taxon>
        <taxon>Chrysochromulina</taxon>
    </lineage>
</organism>
<comment type="caution">
    <text evidence="3">The sequence shown here is derived from an EMBL/GenBank/DDBJ whole genome shotgun (WGS) entry which is preliminary data.</text>
</comment>
<evidence type="ECO:0000313" key="3">
    <source>
        <dbReference type="EMBL" id="KOO34685.1"/>
    </source>
</evidence>
<gene>
    <name evidence="3" type="ORF">Ctob_014806</name>
</gene>
<dbReference type="Pfam" id="PF10502">
    <property type="entry name" value="Peptidase_S26"/>
    <property type="match status" value="1"/>
</dbReference>
<dbReference type="GO" id="GO:0004252">
    <property type="term" value="F:serine-type endopeptidase activity"/>
    <property type="evidence" value="ECO:0007669"/>
    <property type="project" value="InterPro"/>
</dbReference>
<reference evidence="4" key="1">
    <citation type="journal article" date="2015" name="PLoS Genet.">
        <title>Genome Sequence and Transcriptome Analyses of Chrysochromulina tobin: Metabolic Tools for Enhanced Algal Fitness in the Prominent Order Prymnesiales (Haptophyceae).</title>
        <authorList>
            <person name="Hovde B.T."/>
            <person name="Deodato C.R."/>
            <person name="Hunsperger H.M."/>
            <person name="Ryken S.A."/>
            <person name="Yost W."/>
            <person name="Jha R.K."/>
            <person name="Patterson J."/>
            <person name="Monnat R.J. Jr."/>
            <person name="Barlow S.B."/>
            <person name="Starkenburg S.R."/>
            <person name="Cattolico R.A."/>
        </authorList>
    </citation>
    <scope>NUCLEOTIDE SEQUENCE</scope>
    <source>
        <strain evidence="4">CCMP291</strain>
    </source>
</reference>
<evidence type="ECO:0000313" key="4">
    <source>
        <dbReference type="Proteomes" id="UP000037460"/>
    </source>
</evidence>
<dbReference type="InterPro" id="IPR000223">
    <property type="entry name" value="Pept_S26A_signal_pept_1"/>
</dbReference>
<dbReference type="CDD" id="cd06530">
    <property type="entry name" value="S26_SPase_I"/>
    <property type="match status" value="1"/>
</dbReference>
<protein>
    <submittedName>
        <fullName evidence="3">Signal peptidase i (Spase i) (Leader peptidase i)</fullName>
    </submittedName>
</protein>
<dbReference type="PANTHER" id="PTHR43390:SF1">
    <property type="entry name" value="CHLOROPLAST PROCESSING PEPTIDASE"/>
    <property type="match status" value="1"/>
</dbReference>
<evidence type="ECO:0000256" key="1">
    <source>
        <dbReference type="ARBA" id="ARBA00009370"/>
    </source>
</evidence>
<dbReference type="SUPFAM" id="SSF51306">
    <property type="entry name" value="LexA/Signal peptidase"/>
    <property type="match status" value="1"/>
</dbReference>
<sequence length="215" mass="22325">MDETLKVGDVVLAEKVSSMLHLPLERGDLIFFRPPQELSEIVSESGLRVGSRDRFVKRVAAIAGDRVQLDETGRTVLINGVPRAPPPLACPSEPPPALSLAPVAASAAGEIELDETSPRARAGGIEALVALARDGDAYGKAAASSADALSSAVSSEVDAEVVARVQAMLDAGKVSRGEAVALLREVSPPARESAEGAAEAARRRASARIFGNWIG</sequence>
<proteinExistence type="inferred from homology"/>
<accession>A0A0M0K792</accession>
<dbReference type="Gene3D" id="2.10.109.10">
    <property type="entry name" value="Umud Fragment, subunit A"/>
    <property type="match status" value="1"/>
</dbReference>
<dbReference type="EMBL" id="JWZX01001133">
    <property type="protein sequence ID" value="KOO34685.1"/>
    <property type="molecule type" value="Genomic_DNA"/>
</dbReference>
<dbReference type="InterPro" id="IPR036286">
    <property type="entry name" value="LexA/Signal_pep-like_sf"/>
</dbReference>
<name>A0A0M0K792_9EUKA</name>
<dbReference type="AlphaFoldDB" id="A0A0M0K792"/>
<dbReference type="GO" id="GO:0006465">
    <property type="term" value="P:signal peptide processing"/>
    <property type="evidence" value="ECO:0007669"/>
    <property type="project" value="InterPro"/>
</dbReference>
<dbReference type="Proteomes" id="UP000037460">
    <property type="component" value="Unassembled WGS sequence"/>
</dbReference>
<dbReference type="GO" id="GO:0016020">
    <property type="term" value="C:membrane"/>
    <property type="evidence" value="ECO:0007669"/>
    <property type="project" value="InterPro"/>
</dbReference>
<evidence type="ECO:0000259" key="2">
    <source>
        <dbReference type="Pfam" id="PF10502"/>
    </source>
</evidence>
<dbReference type="OrthoDB" id="308440at2759"/>